<dbReference type="InterPro" id="IPR003544">
    <property type="entry name" value="Cyt_c_biogenesis_CcmB"/>
</dbReference>
<keyword evidence="7 12" id="KW-0997">Cell inner membrane</keyword>
<dbReference type="EMBL" id="UGOA01000001">
    <property type="protein sequence ID" value="STX41785.1"/>
    <property type="molecule type" value="Genomic_DNA"/>
</dbReference>
<evidence type="ECO:0000256" key="9">
    <source>
        <dbReference type="ARBA" id="ARBA00022748"/>
    </source>
</evidence>
<evidence type="ECO:0000256" key="3">
    <source>
        <dbReference type="ARBA" id="ARBA00010544"/>
    </source>
</evidence>
<keyword evidence="8 13" id="KW-0812">Transmembrane</keyword>
<dbReference type="GO" id="GO:0005886">
    <property type="term" value="C:plasma membrane"/>
    <property type="evidence" value="ECO:0007669"/>
    <property type="project" value="UniProtKB-SubCell"/>
</dbReference>
<evidence type="ECO:0000256" key="8">
    <source>
        <dbReference type="ARBA" id="ARBA00022692"/>
    </source>
</evidence>
<dbReference type="GO" id="GO:0017004">
    <property type="term" value="P:cytochrome complex assembly"/>
    <property type="evidence" value="ECO:0007669"/>
    <property type="project" value="UniProtKB-KW"/>
</dbReference>
<reference evidence="14 15" key="1">
    <citation type="submission" date="2018-06" db="EMBL/GenBank/DDBJ databases">
        <authorList>
            <consortium name="Pathogen Informatics"/>
            <person name="Doyle S."/>
        </authorList>
    </citation>
    <scope>NUCLEOTIDE SEQUENCE [LARGE SCALE GENOMIC DNA]</scope>
    <source>
        <strain evidence="14 15">NCTC13292</strain>
    </source>
</reference>
<comment type="subcellular location">
    <subcellularLocation>
        <location evidence="2">Cell inner membrane</location>
        <topology evidence="2">Multi-pass membrane protein</topology>
    </subcellularLocation>
</comment>
<evidence type="ECO:0000313" key="15">
    <source>
        <dbReference type="Proteomes" id="UP000254677"/>
    </source>
</evidence>
<evidence type="ECO:0000256" key="5">
    <source>
        <dbReference type="ARBA" id="ARBA00022448"/>
    </source>
</evidence>
<comment type="similarity">
    <text evidence="3 12">Belongs to the CcmB/CycW/HelB family.</text>
</comment>
<keyword evidence="15" id="KW-1185">Reference proteome</keyword>
<feature type="transmembrane region" description="Helical" evidence="13">
    <location>
        <begin position="133"/>
        <end position="158"/>
    </location>
</feature>
<dbReference type="GO" id="GO:1903607">
    <property type="term" value="P:cytochrome c biosynthetic process"/>
    <property type="evidence" value="ECO:0007669"/>
    <property type="project" value="TreeGrafter"/>
</dbReference>
<keyword evidence="10 13" id="KW-1133">Transmembrane helix</keyword>
<name>A0A378J2E1_9GAMM</name>
<dbReference type="GO" id="GO:0015232">
    <property type="term" value="F:heme transmembrane transporter activity"/>
    <property type="evidence" value="ECO:0007669"/>
    <property type="project" value="InterPro"/>
</dbReference>
<dbReference type="PANTHER" id="PTHR30070">
    <property type="entry name" value="HEME EXPORTER PROTEIN B"/>
    <property type="match status" value="1"/>
</dbReference>
<proteinExistence type="inferred from homology"/>
<evidence type="ECO:0000256" key="1">
    <source>
        <dbReference type="ARBA" id="ARBA00002442"/>
    </source>
</evidence>
<feature type="transmembrane region" description="Helical" evidence="13">
    <location>
        <begin position="195"/>
        <end position="221"/>
    </location>
</feature>
<evidence type="ECO:0000256" key="10">
    <source>
        <dbReference type="ARBA" id="ARBA00022989"/>
    </source>
</evidence>
<keyword evidence="6 12" id="KW-1003">Cell membrane</keyword>
<dbReference type="PANTHER" id="PTHR30070:SF1">
    <property type="entry name" value="CYTOCHROME C BIOGENESIS B-RELATED"/>
    <property type="match status" value="1"/>
</dbReference>
<dbReference type="InterPro" id="IPR026031">
    <property type="entry name" value="Cyt_c_CcmB_bac"/>
</dbReference>
<evidence type="ECO:0000256" key="6">
    <source>
        <dbReference type="ARBA" id="ARBA00022475"/>
    </source>
</evidence>
<feature type="transmembrane region" description="Helical" evidence="13">
    <location>
        <begin position="97"/>
        <end position="127"/>
    </location>
</feature>
<gene>
    <name evidence="14" type="primary">ccmB</name>
    <name evidence="14" type="ORF">NCTC13292_01178</name>
</gene>
<evidence type="ECO:0000313" key="14">
    <source>
        <dbReference type="EMBL" id="STX41785.1"/>
    </source>
</evidence>
<dbReference type="NCBIfam" id="TIGR01190">
    <property type="entry name" value="ccmB"/>
    <property type="match status" value="1"/>
</dbReference>
<keyword evidence="11 12" id="KW-0472">Membrane</keyword>
<evidence type="ECO:0000256" key="7">
    <source>
        <dbReference type="ARBA" id="ARBA00022519"/>
    </source>
</evidence>
<keyword evidence="5 12" id="KW-0813">Transport</keyword>
<accession>A0A378J2E1</accession>
<organism evidence="14 15">
    <name type="scientific">Legionella donaldsonii</name>
    <dbReference type="NCBI Taxonomy" id="45060"/>
    <lineage>
        <taxon>Bacteria</taxon>
        <taxon>Pseudomonadati</taxon>
        <taxon>Pseudomonadota</taxon>
        <taxon>Gammaproteobacteria</taxon>
        <taxon>Legionellales</taxon>
        <taxon>Legionellaceae</taxon>
        <taxon>Legionella</taxon>
    </lineage>
</organism>
<dbReference type="PIRSF" id="PIRSF002764">
    <property type="entry name" value="CcmB"/>
    <property type="match status" value="1"/>
</dbReference>
<sequence>MMMSLLTLFRRQFRREMLIHLRQPRLLFQAALFFLMVAVFFPLTMPPDIILLRTVAPGLVWIAMLLAMLLASVGLFQQDYEDGVVEQWLISGYPLSVIVGAKILVHWLLNLIPMLIFCPLLALLFNLTAYETTILLCSLIVGTPAILFLCALAAAFSAGMQQKGVLMALILLPLTIPVMVFGSGSLTAVMQGLPVLGYLALLLALSILAVGFLPFAIAAVIRISLAE</sequence>
<dbReference type="Pfam" id="PF03379">
    <property type="entry name" value="CcmB"/>
    <property type="match status" value="1"/>
</dbReference>
<protein>
    <recommendedName>
        <fullName evidence="4 12">Heme exporter protein B</fullName>
    </recommendedName>
</protein>
<evidence type="ECO:0000256" key="11">
    <source>
        <dbReference type="ARBA" id="ARBA00023136"/>
    </source>
</evidence>
<evidence type="ECO:0000256" key="13">
    <source>
        <dbReference type="SAM" id="Phobius"/>
    </source>
</evidence>
<evidence type="ECO:0000256" key="12">
    <source>
        <dbReference type="PIRNR" id="PIRNR002764"/>
    </source>
</evidence>
<dbReference type="PRINTS" id="PR01414">
    <property type="entry name" value="CCMBBIOGNSIS"/>
</dbReference>
<dbReference type="Proteomes" id="UP000254677">
    <property type="component" value="Unassembled WGS sequence"/>
</dbReference>
<keyword evidence="9 12" id="KW-0201">Cytochrome c-type biogenesis</keyword>
<feature type="transmembrane region" description="Helical" evidence="13">
    <location>
        <begin position="58"/>
        <end position="76"/>
    </location>
</feature>
<feature type="transmembrane region" description="Helical" evidence="13">
    <location>
        <begin position="165"/>
        <end position="189"/>
    </location>
</feature>
<dbReference type="AlphaFoldDB" id="A0A378J2E1"/>
<comment type="function">
    <text evidence="1 12">Required for the export of heme to the periplasm for the biogenesis of c-type cytochromes.</text>
</comment>
<evidence type="ECO:0000256" key="2">
    <source>
        <dbReference type="ARBA" id="ARBA00004429"/>
    </source>
</evidence>
<evidence type="ECO:0000256" key="4">
    <source>
        <dbReference type="ARBA" id="ARBA00016452"/>
    </source>
</evidence>